<comment type="catalytic activity">
    <reaction evidence="3">
        <text>L-allo-threonine + NADP(+) = aminoacetone + CO2 + NADPH</text>
        <dbReference type="Rhea" id="RHEA:43524"/>
        <dbReference type="ChEBI" id="CHEBI:16526"/>
        <dbReference type="ChEBI" id="CHEBI:57783"/>
        <dbReference type="ChEBI" id="CHEBI:58320"/>
        <dbReference type="ChEBI" id="CHEBI:58349"/>
        <dbReference type="ChEBI" id="CHEBI:58585"/>
        <dbReference type="EC" id="1.1.1.381"/>
    </reaction>
</comment>
<dbReference type="Pfam" id="PF00106">
    <property type="entry name" value="adh_short"/>
    <property type="match status" value="1"/>
</dbReference>
<reference evidence="13 14" key="1">
    <citation type="submission" date="2019-12" db="EMBL/GenBank/DDBJ databases">
        <title>Novel species isolated from a subtropical stream in China.</title>
        <authorList>
            <person name="Lu H."/>
        </authorList>
    </citation>
    <scope>NUCLEOTIDE SEQUENCE [LARGE SCALE GENOMIC DNA]</scope>
    <source>
        <strain evidence="13 14">FT55W</strain>
    </source>
</reference>
<dbReference type="AlphaFoldDB" id="A0A7X4GLF6"/>
<evidence type="ECO:0000256" key="3">
    <source>
        <dbReference type="ARBA" id="ARBA00043812"/>
    </source>
</evidence>
<evidence type="ECO:0000256" key="1">
    <source>
        <dbReference type="ARBA" id="ARBA00006484"/>
    </source>
</evidence>
<evidence type="ECO:0000256" key="5">
    <source>
        <dbReference type="ARBA" id="ARBA00044059"/>
    </source>
</evidence>
<evidence type="ECO:0000256" key="6">
    <source>
        <dbReference type="ARBA" id="ARBA00044065"/>
    </source>
</evidence>
<evidence type="ECO:0000259" key="12">
    <source>
        <dbReference type="SMART" id="SM00822"/>
    </source>
</evidence>
<evidence type="ECO:0000313" key="13">
    <source>
        <dbReference type="EMBL" id="MYM65670.1"/>
    </source>
</evidence>
<evidence type="ECO:0000256" key="8">
    <source>
        <dbReference type="ARBA" id="ARBA00044349"/>
    </source>
</evidence>
<dbReference type="InterPro" id="IPR057326">
    <property type="entry name" value="KR_dom"/>
</dbReference>
<dbReference type="RefSeq" id="WP_161012258.1">
    <property type="nucleotide sequence ID" value="NZ_WWCK01000001.1"/>
</dbReference>
<dbReference type="Proteomes" id="UP000450012">
    <property type="component" value="Unassembled WGS sequence"/>
</dbReference>
<keyword evidence="2" id="KW-0560">Oxidoreductase</keyword>
<evidence type="ECO:0000256" key="10">
    <source>
        <dbReference type="ARBA" id="ARBA00047274"/>
    </source>
</evidence>
<evidence type="ECO:0000256" key="11">
    <source>
        <dbReference type="RuleBase" id="RU000363"/>
    </source>
</evidence>
<protein>
    <recommendedName>
        <fullName evidence="6">NADP-dependent 3-hydroxy acid dehydrogenase YdfG</fullName>
        <ecNumber evidence="4">1.1.1.298</ecNumber>
        <ecNumber evidence="5">1.1.1.381</ecNumber>
    </recommendedName>
    <alternativeName>
        <fullName evidence="8">L-allo-threonine dehydrogenase</fullName>
    </alternativeName>
    <alternativeName>
        <fullName evidence="7">Malonic semialdehyde reductase</fullName>
    </alternativeName>
</protein>
<organism evidence="13 14">
    <name type="scientific">Duganella rivi</name>
    <dbReference type="NCBI Taxonomy" id="2666083"/>
    <lineage>
        <taxon>Bacteria</taxon>
        <taxon>Pseudomonadati</taxon>
        <taxon>Pseudomonadota</taxon>
        <taxon>Betaproteobacteria</taxon>
        <taxon>Burkholderiales</taxon>
        <taxon>Oxalobacteraceae</taxon>
        <taxon>Telluria group</taxon>
        <taxon>Duganella</taxon>
    </lineage>
</organism>
<gene>
    <name evidence="13" type="ORF">GTP45_02335</name>
</gene>
<dbReference type="InterPro" id="IPR002347">
    <property type="entry name" value="SDR_fam"/>
</dbReference>
<dbReference type="PANTHER" id="PTHR43086:SF3">
    <property type="entry name" value="NADP-DEPENDENT 3-HYDROXY ACID DEHYDROGENASE YDFG"/>
    <property type="match status" value="1"/>
</dbReference>
<evidence type="ECO:0000256" key="9">
    <source>
        <dbReference type="ARBA" id="ARBA00045650"/>
    </source>
</evidence>
<dbReference type="PRINTS" id="PR00080">
    <property type="entry name" value="SDRFAMILY"/>
</dbReference>
<evidence type="ECO:0000256" key="4">
    <source>
        <dbReference type="ARBA" id="ARBA00044050"/>
    </source>
</evidence>
<dbReference type="PIRSF" id="PIRSF000126">
    <property type="entry name" value="11-beta-HSD1"/>
    <property type="match status" value="1"/>
</dbReference>
<dbReference type="SMART" id="SM00822">
    <property type="entry name" value="PKS_KR"/>
    <property type="match status" value="1"/>
</dbReference>
<sequence length="262" mass="27503">MTTTALITGASSGIGAVYADRLARRGYNLILTGRDGAKLSALAARLEASTGRKVDTIAADLALTADLRRVEERLASDTSISMLVNNAGLGAVKSLVDSTPEELDALINVNVTALTRLTRAVAPGLVARGGGAIINISSIVALKPELLNGVYGGSKAFVLALTQSLHHELGDKGVQVQAVLPGATATQFWDRAGHAVENLPPSWVMTAEDLVDAALAGFDQRELVTVPPLPELDDFNRMEEARHAMADKLSNTKPAARYLTVA</sequence>
<dbReference type="PROSITE" id="PS00061">
    <property type="entry name" value="ADH_SHORT"/>
    <property type="match status" value="1"/>
</dbReference>
<evidence type="ECO:0000256" key="7">
    <source>
        <dbReference type="ARBA" id="ARBA00044271"/>
    </source>
</evidence>
<dbReference type="PANTHER" id="PTHR43086">
    <property type="entry name" value="VERY-LONG-CHAIN 3-OXOOACYL-COA REDUCTASE"/>
    <property type="match status" value="1"/>
</dbReference>
<proteinExistence type="inferred from homology"/>
<dbReference type="SUPFAM" id="SSF51735">
    <property type="entry name" value="NAD(P)-binding Rossmann-fold domains"/>
    <property type="match status" value="1"/>
</dbReference>
<dbReference type="InterPro" id="IPR036291">
    <property type="entry name" value="NAD(P)-bd_dom_sf"/>
</dbReference>
<dbReference type="Gene3D" id="3.40.50.720">
    <property type="entry name" value="NAD(P)-binding Rossmann-like Domain"/>
    <property type="match status" value="1"/>
</dbReference>
<keyword evidence="14" id="KW-1185">Reference proteome</keyword>
<dbReference type="EMBL" id="WWCK01000001">
    <property type="protein sequence ID" value="MYM65670.1"/>
    <property type="molecule type" value="Genomic_DNA"/>
</dbReference>
<feature type="domain" description="Ketoreductase" evidence="12">
    <location>
        <begin position="3"/>
        <end position="186"/>
    </location>
</feature>
<evidence type="ECO:0000256" key="2">
    <source>
        <dbReference type="ARBA" id="ARBA00023002"/>
    </source>
</evidence>
<dbReference type="GO" id="GO:0035527">
    <property type="term" value="F:3-hydroxypropionate dehydrogenase (NADP+) activity"/>
    <property type="evidence" value="ECO:0007669"/>
    <property type="project" value="UniProtKB-EC"/>
</dbReference>
<name>A0A7X4GLF6_9BURK</name>
<comment type="caution">
    <text evidence="13">The sequence shown here is derived from an EMBL/GenBank/DDBJ whole genome shotgun (WGS) entry which is preliminary data.</text>
</comment>
<dbReference type="EC" id="1.1.1.298" evidence="4"/>
<comment type="function">
    <text evidence="9">NADP-dependent dehydrogenase with broad substrate specificity acting on 3-hydroxy acids. Catalyzes the NADP-dependent oxidation of L-allo-threonine to L-2-amino-3-keto-butyrate, which is spontaneously decarboxylated into aminoacetone. Also acts on D-threonine, L-serine, D-serine, D-3-hydroxyisobutyrate, L-3-hydroxyisobutyrate, D-glycerate and L-glycerate. Able to catalyze the reduction of the malonic semialdehyde to 3-hydroxypropionic acid. YdfG is apparently supplementing RutE, the presumed malonic semialdehyde reductase involved in pyrimidine degradation since both are able to detoxify malonic semialdehyde.</text>
</comment>
<dbReference type="PRINTS" id="PR00081">
    <property type="entry name" value="GDHRDH"/>
</dbReference>
<accession>A0A7X4GLF6</accession>
<comment type="catalytic activity">
    <reaction evidence="10">
        <text>3-hydroxypropanoate + NADP(+) = 3-oxopropanoate + NADPH + H(+)</text>
        <dbReference type="Rhea" id="RHEA:26438"/>
        <dbReference type="ChEBI" id="CHEBI:15378"/>
        <dbReference type="ChEBI" id="CHEBI:16510"/>
        <dbReference type="ChEBI" id="CHEBI:33190"/>
        <dbReference type="ChEBI" id="CHEBI:57783"/>
        <dbReference type="ChEBI" id="CHEBI:58349"/>
        <dbReference type="EC" id="1.1.1.298"/>
    </reaction>
</comment>
<dbReference type="EC" id="1.1.1.381" evidence="5"/>
<evidence type="ECO:0000313" key="14">
    <source>
        <dbReference type="Proteomes" id="UP000450012"/>
    </source>
</evidence>
<dbReference type="InterPro" id="IPR020904">
    <property type="entry name" value="Sc_DH/Rdtase_CS"/>
</dbReference>
<comment type="similarity">
    <text evidence="1 11">Belongs to the short-chain dehydrogenases/reductases (SDR) family.</text>
</comment>